<comment type="subcellular location">
    <subcellularLocation>
        <location evidence="1">Cell membrane</location>
        <topology evidence="1">Multi-pass membrane protein</topology>
    </subcellularLocation>
</comment>
<comment type="similarity">
    <text evidence="2">Belongs to the CpsC/CapA family.</text>
</comment>
<dbReference type="PANTHER" id="PTHR32309:SF13">
    <property type="entry name" value="FERRIC ENTEROBACTIN TRANSPORT PROTEIN FEPE"/>
    <property type="match status" value="1"/>
</dbReference>
<dbReference type="RefSeq" id="WP_379589817.1">
    <property type="nucleotide sequence ID" value="NZ_JBHTKK010000001.1"/>
</dbReference>
<dbReference type="InterPro" id="IPR003856">
    <property type="entry name" value="LPS_length_determ_N"/>
</dbReference>
<proteinExistence type="inferred from homology"/>
<feature type="domain" description="Tyrosine-protein kinase G-rich" evidence="10">
    <location>
        <begin position="144"/>
        <end position="196"/>
    </location>
</feature>
<keyword evidence="3" id="KW-1003">Cell membrane</keyword>
<dbReference type="Proteomes" id="UP001597041">
    <property type="component" value="Unassembled WGS sequence"/>
</dbReference>
<evidence type="ECO:0000259" key="9">
    <source>
        <dbReference type="Pfam" id="PF02706"/>
    </source>
</evidence>
<keyword evidence="4 8" id="KW-0812">Transmembrane</keyword>
<evidence type="ECO:0000256" key="5">
    <source>
        <dbReference type="ARBA" id="ARBA00022989"/>
    </source>
</evidence>
<dbReference type="PANTHER" id="PTHR32309">
    <property type="entry name" value="TYROSINE-PROTEIN KINASE"/>
    <property type="match status" value="1"/>
</dbReference>
<keyword evidence="6 8" id="KW-0472">Membrane</keyword>
<protein>
    <submittedName>
        <fullName evidence="11">YveK family protein</fullName>
    </submittedName>
</protein>
<comment type="caution">
    <text evidence="11">The sequence shown here is derived from an EMBL/GenBank/DDBJ whole genome shotgun (WGS) entry which is preliminary data.</text>
</comment>
<gene>
    <name evidence="11" type="ORF">ACFQ19_00125</name>
</gene>
<sequence>MEETISLKEIAEVIKKRFVLILTFILGAALIAAVVSYFILTPQYENSSQFIVNQTQQEEDAGQFTEQDLRTNVEIINTYNVIISSPAILDPVINELGLDLTTEQLSDKITVSSEEDSQVVTVTATDEDPVQAVNIANTTVEIFQEEIPSIMNVDNVAILTEAELAENPSPVSPNPILNIAIGIVLGAMAGVGLAFLLEYLDNTIKTEQDITKQFDVPVLGVISHMDEKDIQAHQRSNLEQTEAAGRRGMNGSKKTI</sequence>
<dbReference type="Pfam" id="PF02706">
    <property type="entry name" value="Wzz"/>
    <property type="match status" value="1"/>
</dbReference>
<dbReference type="InterPro" id="IPR050445">
    <property type="entry name" value="Bact_polysacc_biosynth/exp"/>
</dbReference>
<evidence type="ECO:0000256" key="6">
    <source>
        <dbReference type="ARBA" id="ARBA00023136"/>
    </source>
</evidence>
<dbReference type="Pfam" id="PF13807">
    <property type="entry name" value="GNVR"/>
    <property type="match status" value="1"/>
</dbReference>
<organism evidence="11 12">
    <name type="scientific">Oceanobacillus locisalsi</name>
    <dbReference type="NCBI Taxonomy" id="546107"/>
    <lineage>
        <taxon>Bacteria</taxon>
        <taxon>Bacillati</taxon>
        <taxon>Bacillota</taxon>
        <taxon>Bacilli</taxon>
        <taxon>Bacillales</taxon>
        <taxon>Bacillaceae</taxon>
        <taxon>Oceanobacillus</taxon>
    </lineage>
</organism>
<keyword evidence="12" id="KW-1185">Reference proteome</keyword>
<accession>A0ABW3N9Y5</accession>
<dbReference type="InterPro" id="IPR032807">
    <property type="entry name" value="GNVR"/>
</dbReference>
<feature type="region of interest" description="Disordered" evidence="7">
    <location>
        <begin position="231"/>
        <end position="256"/>
    </location>
</feature>
<evidence type="ECO:0000256" key="1">
    <source>
        <dbReference type="ARBA" id="ARBA00004651"/>
    </source>
</evidence>
<feature type="transmembrane region" description="Helical" evidence="8">
    <location>
        <begin position="18"/>
        <end position="40"/>
    </location>
</feature>
<evidence type="ECO:0000259" key="10">
    <source>
        <dbReference type="Pfam" id="PF13807"/>
    </source>
</evidence>
<evidence type="ECO:0000256" key="2">
    <source>
        <dbReference type="ARBA" id="ARBA00006683"/>
    </source>
</evidence>
<evidence type="ECO:0000313" key="12">
    <source>
        <dbReference type="Proteomes" id="UP001597041"/>
    </source>
</evidence>
<reference evidence="12" key="1">
    <citation type="journal article" date="2019" name="Int. J. Syst. Evol. Microbiol.">
        <title>The Global Catalogue of Microorganisms (GCM) 10K type strain sequencing project: providing services to taxonomists for standard genome sequencing and annotation.</title>
        <authorList>
            <consortium name="The Broad Institute Genomics Platform"/>
            <consortium name="The Broad Institute Genome Sequencing Center for Infectious Disease"/>
            <person name="Wu L."/>
            <person name="Ma J."/>
        </authorList>
    </citation>
    <scope>NUCLEOTIDE SEQUENCE [LARGE SCALE GENOMIC DNA]</scope>
    <source>
        <strain evidence="12">CCUG 56608</strain>
    </source>
</reference>
<keyword evidence="5 8" id="KW-1133">Transmembrane helix</keyword>
<evidence type="ECO:0000313" key="11">
    <source>
        <dbReference type="EMBL" id="MFD1064417.1"/>
    </source>
</evidence>
<feature type="transmembrane region" description="Helical" evidence="8">
    <location>
        <begin position="176"/>
        <end position="197"/>
    </location>
</feature>
<evidence type="ECO:0000256" key="7">
    <source>
        <dbReference type="SAM" id="MobiDB-lite"/>
    </source>
</evidence>
<dbReference type="EMBL" id="JBHTKK010000001">
    <property type="protein sequence ID" value="MFD1064417.1"/>
    <property type="molecule type" value="Genomic_DNA"/>
</dbReference>
<feature type="domain" description="Polysaccharide chain length determinant N-terminal" evidence="9">
    <location>
        <begin position="3"/>
        <end position="96"/>
    </location>
</feature>
<evidence type="ECO:0000256" key="3">
    <source>
        <dbReference type="ARBA" id="ARBA00022475"/>
    </source>
</evidence>
<name>A0ABW3N9Y5_9BACI</name>
<evidence type="ECO:0000256" key="8">
    <source>
        <dbReference type="SAM" id="Phobius"/>
    </source>
</evidence>
<evidence type="ECO:0000256" key="4">
    <source>
        <dbReference type="ARBA" id="ARBA00022692"/>
    </source>
</evidence>